<comment type="caution">
    <text evidence="1">The sequence shown here is derived from an EMBL/GenBank/DDBJ whole genome shotgun (WGS) entry which is preliminary data.</text>
</comment>
<sequence length="355" mass="39188">MDRTKLQEMFRATAAIDTPEGVEAYKAFAQALTVPILQEIRDASIMRQLFAVERLAPGAQAVYPVADDFDVPVFVLPGLGYIAQNFIEGVGEEVYVPTFSISVSADWKVTYARDSRIDIPERAARNAARAIADYEEESGWRVIVPGATTNFSGQGLLGPRNAPVFQVPSGSTGEKFLSKELLNLMMVGMKRTRRSLTDLYISPEDAADIREWTDTQVDPITRREIFTAAGMGAIWNVNLHEVFQLGATGRFNINSNATTFGIFQVDGSGDFNDYDPTNENVVDANGAVTTAGETQVYGFDLSVNDALVMPVRKEFEAHDDPTLLRQQKQGFFGWEEVGFALLDSRMVQMGIIDRS</sequence>
<reference evidence="1" key="1">
    <citation type="journal article" date="2015" name="Nature">
        <title>Complex archaea that bridge the gap between prokaryotes and eukaryotes.</title>
        <authorList>
            <person name="Spang A."/>
            <person name="Saw J.H."/>
            <person name="Jorgensen S.L."/>
            <person name="Zaremba-Niedzwiedzka K."/>
            <person name="Martijn J."/>
            <person name="Lind A.E."/>
            <person name="van Eijk R."/>
            <person name="Schleper C."/>
            <person name="Guy L."/>
            <person name="Ettema T.J."/>
        </authorList>
    </citation>
    <scope>NUCLEOTIDE SEQUENCE</scope>
</reference>
<evidence type="ECO:0000313" key="1">
    <source>
        <dbReference type="EMBL" id="KKM86336.1"/>
    </source>
</evidence>
<proteinExistence type="predicted"/>
<organism evidence="1">
    <name type="scientific">marine sediment metagenome</name>
    <dbReference type="NCBI Taxonomy" id="412755"/>
    <lineage>
        <taxon>unclassified sequences</taxon>
        <taxon>metagenomes</taxon>
        <taxon>ecological metagenomes</taxon>
    </lineage>
</organism>
<name>A0A0F9LGS7_9ZZZZ</name>
<dbReference type="AlphaFoldDB" id="A0A0F9LGS7"/>
<dbReference type="EMBL" id="LAZR01007273">
    <property type="protein sequence ID" value="KKM86336.1"/>
    <property type="molecule type" value="Genomic_DNA"/>
</dbReference>
<protein>
    <submittedName>
        <fullName evidence="1">Uncharacterized protein</fullName>
    </submittedName>
</protein>
<accession>A0A0F9LGS7</accession>
<gene>
    <name evidence="1" type="ORF">LCGC14_1280050</name>
</gene>